<dbReference type="RefSeq" id="WP_185071042.1">
    <property type="nucleotide sequence ID" value="NZ_JACHMB010000001.1"/>
</dbReference>
<keyword evidence="2" id="KW-0732">Signal</keyword>
<name>A0A7W9LBA0_9ACTN</name>
<dbReference type="EMBL" id="JACHMB010000001">
    <property type="protein sequence ID" value="MBB5777490.1"/>
    <property type="molecule type" value="Genomic_DNA"/>
</dbReference>
<dbReference type="PROSITE" id="PS51257">
    <property type="entry name" value="PROKAR_LIPOPROTEIN"/>
    <property type="match status" value="1"/>
</dbReference>
<comment type="caution">
    <text evidence="4">The sequence shown here is derived from an EMBL/GenBank/DDBJ whole genome shotgun (WGS) entry which is preliminary data.</text>
</comment>
<evidence type="ECO:0000256" key="2">
    <source>
        <dbReference type="SAM" id="SignalP"/>
    </source>
</evidence>
<dbReference type="PROSITE" id="PS51318">
    <property type="entry name" value="TAT"/>
    <property type="match status" value="1"/>
</dbReference>
<feature type="region of interest" description="Disordered" evidence="1">
    <location>
        <begin position="24"/>
        <end position="49"/>
    </location>
</feature>
<proteinExistence type="predicted"/>
<gene>
    <name evidence="4" type="ORF">HD596_004246</name>
</gene>
<accession>A0A7W9LBA0</accession>
<feature type="signal peptide" evidence="2">
    <location>
        <begin position="1"/>
        <end position="29"/>
    </location>
</feature>
<evidence type="ECO:0000313" key="4">
    <source>
        <dbReference type="EMBL" id="MBB5777490.1"/>
    </source>
</evidence>
<keyword evidence="5" id="KW-1185">Reference proteome</keyword>
<feature type="chain" id="PRO_5039270642" description="DUF8094 domain-containing protein" evidence="2">
    <location>
        <begin position="30"/>
        <end position="348"/>
    </location>
</feature>
<reference evidence="4 5" key="1">
    <citation type="submission" date="2020-08" db="EMBL/GenBank/DDBJ databases">
        <title>Sequencing the genomes of 1000 actinobacteria strains.</title>
        <authorList>
            <person name="Klenk H.-P."/>
        </authorList>
    </citation>
    <scope>NUCLEOTIDE SEQUENCE [LARGE SCALE GENOMIC DNA]</scope>
    <source>
        <strain evidence="4 5">DSM 45507</strain>
    </source>
</reference>
<dbReference type="InterPro" id="IPR058407">
    <property type="entry name" value="DUF8094"/>
</dbReference>
<feature type="domain" description="DUF8094" evidence="3">
    <location>
        <begin position="51"/>
        <end position="347"/>
    </location>
</feature>
<dbReference type="AlphaFoldDB" id="A0A7W9LBA0"/>
<dbReference type="InterPro" id="IPR006311">
    <property type="entry name" value="TAT_signal"/>
</dbReference>
<dbReference type="Proteomes" id="UP000579153">
    <property type="component" value="Unassembled WGS sequence"/>
</dbReference>
<evidence type="ECO:0000313" key="5">
    <source>
        <dbReference type="Proteomes" id="UP000579153"/>
    </source>
</evidence>
<evidence type="ECO:0000256" key="1">
    <source>
        <dbReference type="SAM" id="MobiDB-lite"/>
    </source>
</evidence>
<organism evidence="4 5">
    <name type="scientific">Nonomuraea jabiensis</name>
    <dbReference type="NCBI Taxonomy" id="882448"/>
    <lineage>
        <taxon>Bacteria</taxon>
        <taxon>Bacillati</taxon>
        <taxon>Actinomycetota</taxon>
        <taxon>Actinomycetes</taxon>
        <taxon>Streptosporangiales</taxon>
        <taxon>Streptosporangiaceae</taxon>
        <taxon>Nonomuraea</taxon>
    </lineage>
</organism>
<dbReference type="Pfam" id="PF26366">
    <property type="entry name" value="DUF8094"/>
    <property type="match status" value="1"/>
</dbReference>
<evidence type="ECO:0000259" key="3">
    <source>
        <dbReference type="Pfam" id="PF26366"/>
    </source>
</evidence>
<protein>
    <recommendedName>
        <fullName evidence="3">DUF8094 domain-containing protein</fullName>
    </recommendedName>
</protein>
<sequence length="348" mass="36450">MRAYGRRKVLALAAGVLAAATACTGNSPAEPSKAAATSSATASPAPSAPVTAVTRAEAADEFFKLTATDDTLRAPNELQGRLDMELKDVVTGGQAPLTAAAFLSHDFAPPRYKWGTPKLFVPRFPPTEQAPWFSALATRDGSPTLLTFTKSPDRWRLSSAAELLPGQEVPEIQLDAEGYATAVAPDDRTVTISPQFMGPVHASVAETGTAGPTAGLLAPGPYTTEVAAQIAHLRDVLKNSDEQGGYSYDSIFSADNWPVYALRTTNGGALIQYSLSRTSTTTAVTKAAEGDGIPVPDPAQWALGQSKMRKTLRLVETHQYATVVPPLKAPAAAPVIAHDGALTRASGQ</sequence>